<dbReference type="GO" id="GO:0016829">
    <property type="term" value="F:lyase activity"/>
    <property type="evidence" value="ECO:0007669"/>
    <property type="project" value="UniProtKB-KW"/>
</dbReference>
<name>A0A0E2Q0Z0_STRTR</name>
<comment type="caution">
    <text evidence="1">The sequence shown here is derived from an EMBL/GenBank/DDBJ whole genome shotgun (WGS) entry which is preliminary data.</text>
</comment>
<evidence type="ECO:0000313" key="2">
    <source>
        <dbReference type="Proteomes" id="UP000024559"/>
    </source>
</evidence>
<sequence length="215" mass="24642">MTDYMDLALKYGGFTSLDKVYLQNTLSDLSDNQKLAFITPPPSVINAYFAEIYQKQSPEAATDYYLELSKELNLFNPVPSFDEHKPFIRLNLSGKSYGFCYENADEVALVFAEHLEVPTTDILFELAQVFPQYKVYLEGTQVKMAKVDFDEEVLEELTPETQLLSRVTKLKGNVIKLASFNQDELVELLSQYKDKGQTVYYGFAQRECLAYIVQK</sequence>
<dbReference type="AlphaFoldDB" id="A0A0E2Q0Z0"/>
<dbReference type="EMBL" id="AZJT01000054">
    <property type="protein sequence ID" value="ETW89090.1"/>
    <property type="molecule type" value="Genomic_DNA"/>
</dbReference>
<dbReference type="RefSeq" id="WP_011681259.1">
    <property type="nucleotide sequence ID" value="NZ_CM002372.1"/>
</dbReference>
<accession>A0A0E2Q0Z0</accession>
<dbReference type="Proteomes" id="UP000024559">
    <property type="component" value="Chromosome"/>
</dbReference>
<organism evidence="1 2">
    <name type="scientific">Streptococcus thermophilus M17PTZA496</name>
    <dbReference type="NCBI Taxonomy" id="1433289"/>
    <lineage>
        <taxon>Bacteria</taxon>
        <taxon>Bacillati</taxon>
        <taxon>Bacillota</taxon>
        <taxon>Bacilli</taxon>
        <taxon>Lactobacillales</taxon>
        <taxon>Streptococcaceae</taxon>
        <taxon>Streptococcus</taxon>
    </lineage>
</organism>
<gene>
    <name evidence="1" type="ORF">X841_06920</name>
</gene>
<proteinExistence type="predicted"/>
<reference evidence="2" key="1">
    <citation type="submission" date="2013-12" db="EMBL/GenBank/DDBJ databases">
        <title>Genome sequences of Streptococcus thermophilus strains MTH17CL396 and M17PTZA496 isolated from Fontina cheese in Valle d'Aosta region (Italy).</title>
        <authorList>
            <person name="Treu L."/>
            <person name="Giacomini A."/>
            <person name="Corich V."/>
            <person name="Vendramin V."/>
            <person name="Bovo B."/>
        </authorList>
    </citation>
    <scope>NUCLEOTIDE SEQUENCE [LARGE SCALE GENOMIC DNA]</scope>
    <source>
        <strain evidence="2">M17PTZA496</strain>
    </source>
</reference>
<protein>
    <submittedName>
        <fullName evidence="1">Cystathionine beta-lyase</fullName>
    </submittedName>
</protein>
<keyword evidence="1" id="KW-0456">Lyase</keyword>
<dbReference type="PATRIC" id="fig|1433289.7.peg.1422"/>
<evidence type="ECO:0000313" key="1">
    <source>
        <dbReference type="EMBL" id="ETW89090.1"/>
    </source>
</evidence>
<dbReference type="HOGENOM" id="CLU_1299154_0_0_9"/>